<name>A0AAJ8LNA5_9TREE</name>
<feature type="region of interest" description="Disordered" evidence="1">
    <location>
        <begin position="160"/>
        <end position="213"/>
    </location>
</feature>
<reference evidence="2" key="1">
    <citation type="submission" date="2017-08" db="EMBL/GenBank/DDBJ databases">
        <authorList>
            <person name="Cuomo C."/>
            <person name="Billmyre B."/>
            <person name="Heitman J."/>
        </authorList>
    </citation>
    <scope>NUCLEOTIDE SEQUENCE</scope>
    <source>
        <strain evidence="2">CBS 12478</strain>
    </source>
</reference>
<feature type="compositionally biased region" description="Low complexity" evidence="1">
    <location>
        <begin position="167"/>
        <end position="178"/>
    </location>
</feature>
<gene>
    <name evidence="2" type="ORF">CI109_104710</name>
</gene>
<feature type="compositionally biased region" description="Polar residues" evidence="1">
    <location>
        <begin position="184"/>
        <end position="213"/>
    </location>
</feature>
<dbReference type="EMBL" id="CP144058">
    <property type="protein sequence ID" value="WWD20234.1"/>
    <property type="molecule type" value="Genomic_DNA"/>
</dbReference>
<dbReference type="KEGG" id="ksn:43590169"/>
<evidence type="ECO:0000256" key="1">
    <source>
        <dbReference type="SAM" id="MobiDB-lite"/>
    </source>
</evidence>
<dbReference type="RefSeq" id="XP_031859800.2">
    <property type="nucleotide sequence ID" value="XM_032006016.2"/>
</dbReference>
<dbReference type="Proteomes" id="UP000322225">
    <property type="component" value="Chromosome 8"/>
</dbReference>
<dbReference type="GeneID" id="43590169"/>
<reference evidence="2" key="2">
    <citation type="submission" date="2024-01" db="EMBL/GenBank/DDBJ databases">
        <title>Comparative genomics of Cryptococcus and Kwoniella reveals pathogenesis evolution and contrasting modes of karyotype evolution via chromosome fusion or intercentromeric recombination.</title>
        <authorList>
            <person name="Coelho M.A."/>
            <person name="David-Palma M."/>
            <person name="Shea T."/>
            <person name="Bowers K."/>
            <person name="McGinley-Smith S."/>
            <person name="Mohammad A.W."/>
            <person name="Gnirke A."/>
            <person name="Yurkov A.M."/>
            <person name="Nowrousian M."/>
            <person name="Sun S."/>
            <person name="Cuomo C.A."/>
            <person name="Heitman J."/>
        </authorList>
    </citation>
    <scope>NUCLEOTIDE SEQUENCE</scope>
    <source>
        <strain evidence="2">CBS 12478</strain>
    </source>
</reference>
<organism evidence="2 3">
    <name type="scientific">Kwoniella shandongensis</name>
    <dbReference type="NCBI Taxonomy" id="1734106"/>
    <lineage>
        <taxon>Eukaryota</taxon>
        <taxon>Fungi</taxon>
        <taxon>Dikarya</taxon>
        <taxon>Basidiomycota</taxon>
        <taxon>Agaricomycotina</taxon>
        <taxon>Tremellomycetes</taxon>
        <taxon>Tremellales</taxon>
        <taxon>Cryptococcaceae</taxon>
        <taxon>Kwoniella</taxon>
    </lineage>
</organism>
<accession>A0AAJ8LNA5</accession>
<proteinExistence type="predicted"/>
<evidence type="ECO:0000313" key="3">
    <source>
        <dbReference type="Proteomes" id="UP000322225"/>
    </source>
</evidence>
<evidence type="ECO:0000313" key="2">
    <source>
        <dbReference type="EMBL" id="WWD20234.1"/>
    </source>
</evidence>
<dbReference type="AlphaFoldDB" id="A0AAJ8LNA5"/>
<protein>
    <submittedName>
        <fullName evidence="2">Uncharacterized protein</fullName>
    </submittedName>
</protein>
<keyword evidence="3" id="KW-1185">Reference proteome</keyword>
<sequence>MQSEDCQKKTTWLQSTKKSSDMSFNSDIRSIATFGSANITSFSHRQLAMGPNKLQRSLDLITKIEGAYLPDEEKEFLLEEVRGVAALYLPFTNNATALLQYQEGIEKLEEQVSGSIAIHKANADIAAAKAETSNAETSSESPKSSRIRSLSKVLRNLMQNTSNPYGSYRTRTYSNTSTLIGPPSRTNSDTSTLLGTVSRMNSAKTVESSSSKN</sequence>